<dbReference type="Proteomes" id="UP000218811">
    <property type="component" value="Unassembled WGS sequence"/>
</dbReference>
<dbReference type="GO" id="GO:0016020">
    <property type="term" value="C:membrane"/>
    <property type="evidence" value="ECO:0007669"/>
    <property type="project" value="InterPro"/>
</dbReference>
<dbReference type="InterPro" id="IPR001193">
    <property type="entry name" value="MBTPS2"/>
</dbReference>
<dbReference type="OrthoDB" id="7694678at2759"/>
<accession>A0A2H3JSU5</accession>
<dbReference type="PRINTS" id="PR01000">
    <property type="entry name" value="SREBPS2PTASE"/>
</dbReference>
<dbReference type="GO" id="GO:0004222">
    <property type="term" value="F:metalloendopeptidase activity"/>
    <property type="evidence" value="ECO:0007669"/>
    <property type="project" value="InterPro"/>
</dbReference>
<evidence type="ECO:0000259" key="7">
    <source>
        <dbReference type="Pfam" id="PF02163"/>
    </source>
</evidence>
<evidence type="ECO:0000256" key="4">
    <source>
        <dbReference type="ARBA" id="ARBA00023136"/>
    </source>
</evidence>
<dbReference type="InterPro" id="IPR008915">
    <property type="entry name" value="Peptidase_M50"/>
</dbReference>
<sequence>MGPLADEIKSLIVWTCVLWVCLHLVHRFSPRRSSRTVLPLALTSATRTEVSLQGVHLRVSTTALNNYFSRRNVDRTKHRRIYDAGSVAGVLGLGTALGLLVFTTFQMTMSHSSAHNTSAQLGKRDLSPEIPPSGSDYARNYDTPLQLIIPGVTVPLAHLPILLFTLLSSQVFHEAGHAFAAAIESIPVLSTGASLTLLIPSAFVSLPTAAVSALPARARLRIASAGAFHNLALWLALIVLARVPLHALLGYADVGAWGAVVIAVEERSPLQAHLPVGSVITHVDDEPLTEPSWPTLLLQSPASDMQDNLGWCAQRPWFEEQPAACCATTASPELACFVAAEPARMERCADPLPFLGGADARRCASAADCGAHHVCVHPRADEALVRLAVRPPPWTHDPAERVVVWRGPRSEILEEVEVSKWAPRWRYSPVTLPSILDAIMG</sequence>
<gene>
    <name evidence="8" type="ORF">WOLCODRAFT_17384</name>
</gene>
<dbReference type="PANTHER" id="PTHR13325">
    <property type="entry name" value="PROTEASE M50 MEMBRANE-BOUND TRANSCRIPTION FACTOR SITE 2 PROTEASE"/>
    <property type="match status" value="1"/>
</dbReference>
<feature type="domain" description="Peptidase M50" evidence="7">
    <location>
        <begin position="163"/>
        <end position="241"/>
    </location>
</feature>
<dbReference type="OMA" id="GFDGAHI"/>
<keyword evidence="4 6" id="KW-0472">Membrane</keyword>
<organism evidence="8 9">
    <name type="scientific">Wolfiporia cocos (strain MD-104)</name>
    <name type="common">Brown rot fungus</name>
    <dbReference type="NCBI Taxonomy" id="742152"/>
    <lineage>
        <taxon>Eukaryota</taxon>
        <taxon>Fungi</taxon>
        <taxon>Dikarya</taxon>
        <taxon>Basidiomycota</taxon>
        <taxon>Agaricomycotina</taxon>
        <taxon>Agaricomycetes</taxon>
        <taxon>Polyporales</taxon>
        <taxon>Phaeolaceae</taxon>
        <taxon>Wolfiporia</taxon>
    </lineage>
</organism>
<dbReference type="GO" id="GO:0012505">
    <property type="term" value="C:endomembrane system"/>
    <property type="evidence" value="ECO:0007669"/>
    <property type="project" value="UniProtKB-SubCell"/>
</dbReference>
<evidence type="ECO:0000256" key="3">
    <source>
        <dbReference type="ARBA" id="ARBA00022989"/>
    </source>
</evidence>
<evidence type="ECO:0000313" key="8">
    <source>
        <dbReference type="EMBL" id="PCH41919.1"/>
    </source>
</evidence>
<dbReference type="GO" id="GO:1905897">
    <property type="term" value="P:regulation of response to endoplasmic reticulum stress"/>
    <property type="evidence" value="ECO:0007669"/>
    <property type="project" value="TreeGrafter"/>
</dbReference>
<dbReference type="GO" id="GO:0031293">
    <property type="term" value="P:membrane protein intracellular domain proteolysis"/>
    <property type="evidence" value="ECO:0007669"/>
    <property type="project" value="TreeGrafter"/>
</dbReference>
<proteinExistence type="predicted"/>
<dbReference type="PANTHER" id="PTHR13325:SF3">
    <property type="entry name" value="MEMBRANE-BOUND TRANSCRIPTION FACTOR SITE-2 PROTEASE"/>
    <property type="match status" value="1"/>
</dbReference>
<feature type="transmembrane region" description="Helical" evidence="6">
    <location>
        <begin position="81"/>
        <end position="102"/>
    </location>
</feature>
<dbReference type="AlphaFoldDB" id="A0A2H3JSU5"/>
<comment type="subcellular location">
    <subcellularLocation>
        <location evidence="1">Endomembrane system</location>
        <topology evidence="1">Multi-pass membrane protein</topology>
    </subcellularLocation>
</comment>
<evidence type="ECO:0000256" key="6">
    <source>
        <dbReference type="SAM" id="Phobius"/>
    </source>
</evidence>
<keyword evidence="9" id="KW-1185">Reference proteome</keyword>
<reference evidence="8 9" key="1">
    <citation type="journal article" date="2012" name="Science">
        <title>The Paleozoic origin of enzymatic lignin decomposition reconstructed from 31 fungal genomes.</title>
        <authorList>
            <person name="Floudas D."/>
            <person name="Binder M."/>
            <person name="Riley R."/>
            <person name="Barry K."/>
            <person name="Blanchette R.A."/>
            <person name="Henrissat B."/>
            <person name="Martinez A.T."/>
            <person name="Otillar R."/>
            <person name="Spatafora J.W."/>
            <person name="Yadav J.S."/>
            <person name="Aerts A."/>
            <person name="Benoit I."/>
            <person name="Boyd A."/>
            <person name="Carlson A."/>
            <person name="Copeland A."/>
            <person name="Coutinho P.M."/>
            <person name="de Vries R.P."/>
            <person name="Ferreira P."/>
            <person name="Findley K."/>
            <person name="Foster B."/>
            <person name="Gaskell J."/>
            <person name="Glotzer D."/>
            <person name="Gorecki P."/>
            <person name="Heitman J."/>
            <person name="Hesse C."/>
            <person name="Hori C."/>
            <person name="Igarashi K."/>
            <person name="Jurgens J.A."/>
            <person name="Kallen N."/>
            <person name="Kersten P."/>
            <person name="Kohler A."/>
            <person name="Kuees U."/>
            <person name="Kumar T.K.A."/>
            <person name="Kuo A."/>
            <person name="LaButti K."/>
            <person name="Larrondo L.F."/>
            <person name="Lindquist E."/>
            <person name="Ling A."/>
            <person name="Lombard V."/>
            <person name="Lucas S."/>
            <person name="Lundell T."/>
            <person name="Martin R."/>
            <person name="McLaughlin D.J."/>
            <person name="Morgenstern I."/>
            <person name="Morin E."/>
            <person name="Murat C."/>
            <person name="Nagy L.G."/>
            <person name="Nolan M."/>
            <person name="Ohm R.A."/>
            <person name="Patyshakuliyeva A."/>
            <person name="Rokas A."/>
            <person name="Ruiz-Duenas F.J."/>
            <person name="Sabat G."/>
            <person name="Salamov A."/>
            <person name="Samejima M."/>
            <person name="Schmutz J."/>
            <person name="Slot J.C."/>
            <person name="St John F."/>
            <person name="Stenlid J."/>
            <person name="Sun H."/>
            <person name="Sun S."/>
            <person name="Syed K."/>
            <person name="Tsang A."/>
            <person name="Wiebenga A."/>
            <person name="Young D."/>
            <person name="Pisabarro A."/>
            <person name="Eastwood D.C."/>
            <person name="Martin F."/>
            <person name="Cullen D."/>
            <person name="Grigoriev I.V."/>
            <person name="Hibbett D.S."/>
        </authorList>
    </citation>
    <scope>NUCLEOTIDE SEQUENCE [LARGE SCALE GENOMIC DNA]</scope>
    <source>
        <strain evidence="8 9">MD-104</strain>
    </source>
</reference>
<evidence type="ECO:0000313" key="9">
    <source>
        <dbReference type="Proteomes" id="UP000218811"/>
    </source>
</evidence>
<evidence type="ECO:0000256" key="1">
    <source>
        <dbReference type="ARBA" id="ARBA00004127"/>
    </source>
</evidence>
<dbReference type="STRING" id="742152.A0A2H3JSU5"/>
<protein>
    <recommendedName>
        <fullName evidence="5">Endopeptidase S2P</fullName>
    </recommendedName>
</protein>
<feature type="transmembrane region" description="Helical" evidence="6">
    <location>
        <begin position="147"/>
        <end position="167"/>
    </location>
</feature>
<dbReference type="GO" id="GO:0005737">
    <property type="term" value="C:cytoplasm"/>
    <property type="evidence" value="ECO:0007669"/>
    <property type="project" value="TreeGrafter"/>
</dbReference>
<name>A0A2H3JSU5_WOLCO</name>
<keyword evidence="2 6" id="KW-0812">Transmembrane</keyword>
<keyword evidence="3 6" id="KW-1133">Transmembrane helix</keyword>
<feature type="transmembrane region" description="Helical" evidence="6">
    <location>
        <begin position="12"/>
        <end position="29"/>
    </location>
</feature>
<evidence type="ECO:0000256" key="2">
    <source>
        <dbReference type="ARBA" id="ARBA00022692"/>
    </source>
</evidence>
<feature type="transmembrane region" description="Helical" evidence="6">
    <location>
        <begin position="179"/>
        <end position="202"/>
    </location>
</feature>
<evidence type="ECO:0000256" key="5">
    <source>
        <dbReference type="ARBA" id="ARBA00032658"/>
    </source>
</evidence>
<dbReference type="EMBL" id="KB468124">
    <property type="protein sequence ID" value="PCH41919.1"/>
    <property type="molecule type" value="Genomic_DNA"/>
</dbReference>
<dbReference type="Pfam" id="PF02163">
    <property type="entry name" value="Peptidase_M50"/>
    <property type="match status" value="1"/>
</dbReference>